<dbReference type="Proteomes" id="UP000050741">
    <property type="component" value="Unassembled WGS sequence"/>
</dbReference>
<reference evidence="2" key="1">
    <citation type="submission" date="2013-12" db="EMBL/GenBank/DDBJ databases">
        <authorList>
            <person name="Aslett M."/>
        </authorList>
    </citation>
    <scope>NUCLEOTIDE SEQUENCE [LARGE SCALE GENOMIC DNA]</scope>
    <source>
        <strain evidence="2">Lindley</strain>
    </source>
</reference>
<organism evidence="2 3">
    <name type="scientific">Globodera pallida</name>
    <name type="common">Potato cyst nematode worm</name>
    <name type="synonym">Heterodera pallida</name>
    <dbReference type="NCBI Taxonomy" id="36090"/>
    <lineage>
        <taxon>Eukaryota</taxon>
        <taxon>Metazoa</taxon>
        <taxon>Ecdysozoa</taxon>
        <taxon>Nematoda</taxon>
        <taxon>Chromadorea</taxon>
        <taxon>Rhabditida</taxon>
        <taxon>Tylenchina</taxon>
        <taxon>Tylenchomorpha</taxon>
        <taxon>Tylenchoidea</taxon>
        <taxon>Heteroderidae</taxon>
        <taxon>Heteroderinae</taxon>
        <taxon>Globodera</taxon>
    </lineage>
</organism>
<keyword evidence="2" id="KW-1185">Reference proteome</keyword>
<name>A0A183CJ70_GLOPA</name>
<reference evidence="2" key="2">
    <citation type="submission" date="2014-05" db="EMBL/GenBank/DDBJ databases">
        <title>The genome and life-stage specific transcriptomes of Globodera pallida elucidate key aspects of plant parasitism by a cyst nematode.</title>
        <authorList>
            <person name="Cotton J.A."/>
            <person name="Lilley C.J."/>
            <person name="Jones L.M."/>
            <person name="Kikuchi T."/>
            <person name="Reid A.J."/>
            <person name="Thorpe P."/>
            <person name="Tsai I.J."/>
            <person name="Beasley H."/>
            <person name="Blok V."/>
            <person name="Cock P.J.A."/>
            <person name="Van den Akker S.E."/>
            <person name="Holroyd N."/>
            <person name="Hunt M."/>
            <person name="Mantelin S."/>
            <person name="Naghra H."/>
            <person name="Pain A."/>
            <person name="Palomares-Rius J.E."/>
            <person name="Zarowiecki M."/>
            <person name="Berriman M."/>
            <person name="Jones J.T."/>
            <person name="Urwin P.E."/>
        </authorList>
    </citation>
    <scope>NUCLEOTIDE SEQUENCE [LARGE SCALE GENOMIC DNA]</scope>
    <source>
        <strain evidence="2">Lindley</strain>
    </source>
</reference>
<sequence>MGTKKRATALLFSLLWIWPFIKVRANEWPGCSVAEKVELLDAVFPKSGERVAQLEEAKRNAMPPLPSRVFHSAELELKVKAKAAEHFYTHMREQYTAVG</sequence>
<protein>
    <submittedName>
        <fullName evidence="3">Secreted protein</fullName>
    </submittedName>
</protein>
<feature type="signal peptide" evidence="1">
    <location>
        <begin position="1"/>
        <end position="25"/>
    </location>
</feature>
<dbReference type="WBParaSite" id="GPLIN_001292600">
    <property type="protein sequence ID" value="GPLIN_001292600"/>
    <property type="gene ID" value="GPLIN_001292600"/>
</dbReference>
<evidence type="ECO:0000313" key="2">
    <source>
        <dbReference type="Proteomes" id="UP000050741"/>
    </source>
</evidence>
<proteinExistence type="predicted"/>
<reference evidence="3" key="3">
    <citation type="submission" date="2016-06" db="UniProtKB">
        <authorList>
            <consortium name="WormBaseParasite"/>
        </authorList>
    </citation>
    <scope>IDENTIFICATION</scope>
</reference>
<evidence type="ECO:0000256" key="1">
    <source>
        <dbReference type="SAM" id="SignalP"/>
    </source>
</evidence>
<evidence type="ECO:0000313" key="3">
    <source>
        <dbReference type="WBParaSite" id="GPLIN_001292600"/>
    </source>
</evidence>
<feature type="chain" id="PRO_5008147698" evidence="1">
    <location>
        <begin position="26"/>
        <end position="99"/>
    </location>
</feature>
<dbReference type="AlphaFoldDB" id="A0A183CJ70"/>
<keyword evidence="1" id="KW-0732">Signal</keyword>
<accession>A0A183CJ70</accession>